<name>A0A537K2H8_9BACT</name>
<dbReference type="Gene3D" id="3.40.50.2020">
    <property type="match status" value="1"/>
</dbReference>
<dbReference type="PANTHER" id="PTHR10000:SF8">
    <property type="entry name" value="HAD SUPERFAMILY HYDROLASE-LIKE, TYPE 3"/>
    <property type="match status" value="1"/>
</dbReference>
<dbReference type="GO" id="GO:0016791">
    <property type="term" value="F:phosphatase activity"/>
    <property type="evidence" value="ECO:0007669"/>
    <property type="project" value="TreeGrafter"/>
</dbReference>
<dbReference type="EMBL" id="VBAK01000116">
    <property type="protein sequence ID" value="TMI89985.1"/>
    <property type="molecule type" value="Genomic_DNA"/>
</dbReference>
<comment type="caution">
    <text evidence="1">The sequence shown here is derived from an EMBL/GenBank/DDBJ whole genome shotgun (WGS) entry which is preliminary data.</text>
</comment>
<dbReference type="InterPro" id="IPR029057">
    <property type="entry name" value="PRTase-like"/>
</dbReference>
<dbReference type="PANTHER" id="PTHR10000">
    <property type="entry name" value="PHOSPHOSERINE PHOSPHATASE"/>
    <property type="match status" value="1"/>
</dbReference>
<organism evidence="1 2">
    <name type="scientific">Candidatus Segetimicrobium genomatis</name>
    <dbReference type="NCBI Taxonomy" id="2569760"/>
    <lineage>
        <taxon>Bacteria</taxon>
        <taxon>Bacillati</taxon>
        <taxon>Candidatus Sysuimicrobiota</taxon>
        <taxon>Candidatus Sysuimicrobiia</taxon>
        <taxon>Candidatus Sysuimicrobiales</taxon>
        <taxon>Candidatus Segetimicrobiaceae</taxon>
        <taxon>Candidatus Segetimicrobium</taxon>
    </lineage>
</organism>
<evidence type="ECO:0008006" key="3">
    <source>
        <dbReference type="Google" id="ProtNLM"/>
    </source>
</evidence>
<dbReference type="Gene3D" id="3.90.1200.10">
    <property type="match status" value="1"/>
</dbReference>
<dbReference type="Gene3D" id="3.40.50.1000">
    <property type="entry name" value="HAD superfamily/HAD-like"/>
    <property type="match status" value="1"/>
</dbReference>
<dbReference type="Proteomes" id="UP000318509">
    <property type="component" value="Unassembled WGS sequence"/>
</dbReference>
<dbReference type="InterPro" id="IPR036412">
    <property type="entry name" value="HAD-like_sf"/>
</dbReference>
<proteinExistence type="predicted"/>
<protein>
    <recommendedName>
        <fullName evidence="3">HAD family hydrolase</fullName>
    </recommendedName>
</protein>
<dbReference type="Pfam" id="PF08282">
    <property type="entry name" value="Hydrolase_3"/>
    <property type="match status" value="1"/>
</dbReference>
<dbReference type="InterPro" id="IPR023214">
    <property type="entry name" value="HAD_sf"/>
</dbReference>
<evidence type="ECO:0000313" key="2">
    <source>
        <dbReference type="Proteomes" id="UP000318509"/>
    </source>
</evidence>
<evidence type="ECO:0000313" key="1">
    <source>
        <dbReference type="EMBL" id="TMI89985.1"/>
    </source>
</evidence>
<sequence length="957" mass="106962">MRETLIDASRPAGRTDPAGREFYAHYEWCLNPVLSLSDLFLRLREELDRRDDLPAGWQRDESGINLYLFVCAIACTVDDYLAWRPWNLAAIAARVPRARSLAGLAQSLLNLPWSARSLIGDRAIARWRQRWGRCVDLVCDILVGQEGGQAETAPAARRWGELRTMVRALTGARLPDRVLRQRMRLPEGFRCQDLTHHDVISLARRFAAGRPGPGQGAAIIGPRTAGAYLAPLVKAYLSAQGWRGVSWMTIRPKTGLSWREWRDLRRAARGGAPLLLVDDYPSTGTTFGLMLDLLRRLGVPLERITVAAPRHPAEPAGPLLKDPGASQGVAVIRLEPGELYKARRLDPAAAGSLIRECYPGWDDVQIQERAAVDAVNARLWARYPDGFQVRLKRLFSVRLTAAGGHPVERYVFVKSVGWGWLGYHAYIIGTRMSDCVPDVGGLRDGLLLTEWVGDPGRTRAGLPGSDRVRVLASYIAKRVRRLRLGEDPCVDSPGYRWNGWDEMVVLLRGAYGRRIGRLKHRALRERLGRYVTPVPAVVDGRMRPEEWIETPAGARKVDFEQHNFGGAEKDIVDPAWDLASAIFEFGLSAQEERDLLHTYARESGDHTVFDRILLYQLLCGAHHMRDARARLARARAGPEREHWNRRYLRARNFSVYRMSRGLCESLRRQTRWSRRLFFLDLDGVFDCERFGFPHTTPSGLAALDLLRAHDVSVVLMTGRSVEHVRDYCAVYGLPGGIAEYGSVFVDAAGGTERPLIDPEAAEQLARCRDAITGMPEVCVDEGYRYSVRAYRWRGADTAGLGVDEARAFLGRCGYDRLTVIARAEDTYIVQKGISKGSALRAVKEYLGCPHEPAAAMGDSEQDRDALELAEWSYAPANCAPAVRELAGRGRCRVMRRPWQQGLLAAARDMLARGAAPNGSPPAPRPDGDADDLLRVLSRVSERPPLRQLLAVLDRRRL</sequence>
<gene>
    <name evidence="1" type="ORF">E6H00_08140</name>
</gene>
<reference evidence="1 2" key="1">
    <citation type="journal article" date="2019" name="Nat. Microbiol.">
        <title>Mediterranean grassland soil C-N compound turnover is dependent on rainfall and depth, and is mediated by genomically divergent microorganisms.</title>
        <authorList>
            <person name="Diamond S."/>
            <person name="Andeer P.F."/>
            <person name="Li Z."/>
            <person name="Crits-Christoph A."/>
            <person name="Burstein D."/>
            <person name="Anantharaman K."/>
            <person name="Lane K.R."/>
            <person name="Thomas B.C."/>
            <person name="Pan C."/>
            <person name="Northen T.R."/>
            <person name="Banfield J.F."/>
        </authorList>
    </citation>
    <scope>NUCLEOTIDE SEQUENCE [LARGE SCALE GENOMIC DNA]</scope>
    <source>
        <strain evidence="1">NP_3</strain>
    </source>
</reference>
<accession>A0A537K2H8</accession>
<dbReference type="GO" id="GO:0005829">
    <property type="term" value="C:cytosol"/>
    <property type="evidence" value="ECO:0007669"/>
    <property type="project" value="TreeGrafter"/>
</dbReference>
<dbReference type="SUPFAM" id="SSF53271">
    <property type="entry name" value="PRTase-like"/>
    <property type="match status" value="1"/>
</dbReference>
<dbReference type="GO" id="GO:0000287">
    <property type="term" value="F:magnesium ion binding"/>
    <property type="evidence" value="ECO:0007669"/>
    <property type="project" value="TreeGrafter"/>
</dbReference>
<dbReference type="AlphaFoldDB" id="A0A537K2H8"/>
<dbReference type="Gene3D" id="3.90.1070.10">
    <property type="match status" value="1"/>
</dbReference>
<dbReference type="SUPFAM" id="SSF56784">
    <property type="entry name" value="HAD-like"/>
    <property type="match status" value="1"/>
</dbReference>